<dbReference type="OrthoDB" id="9798918at2"/>
<reference evidence="3 4" key="1">
    <citation type="submission" date="2019-04" db="EMBL/GenBank/DDBJ databases">
        <title>Shimia ponticola sp. nov., isolated from seawater.</title>
        <authorList>
            <person name="Kim Y.-O."/>
            <person name="Yoon J.-H."/>
        </authorList>
    </citation>
    <scope>NUCLEOTIDE SEQUENCE [LARGE SCALE GENOMIC DNA]</scope>
    <source>
        <strain evidence="3 4">MYP11</strain>
    </source>
</reference>
<comment type="caution">
    <text evidence="3">The sequence shown here is derived from an EMBL/GenBank/DDBJ whole genome shotgun (WGS) entry which is preliminary data.</text>
</comment>
<dbReference type="RefSeq" id="WP_136463988.1">
    <property type="nucleotide sequence ID" value="NZ_SRKY01000004.1"/>
</dbReference>
<dbReference type="InterPro" id="IPR003791">
    <property type="entry name" value="UPF0178"/>
</dbReference>
<dbReference type="Pfam" id="PF02639">
    <property type="entry name" value="DUF188"/>
    <property type="match status" value="1"/>
</dbReference>
<evidence type="ECO:0000256" key="1">
    <source>
        <dbReference type="ARBA" id="ARBA00008522"/>
    </source>
</evidence>
<evidence type="ECO:0000313" key="3">
    <source>
        <dbReference type="EMBL" id="THH35254.1"/>
    </source>
</evidence>
<sequence>MTVYVDADACPVKAEAEKVATRHGVKLFLVSNGGLRLSQNPLVEVVIVPEGPDVADIWIADRAGPGDVVVTGDIPLAARCVETGARVLKHNGERLTEANVREALAMRDLMADLRSADPFRQGGGKGFTKADRSRFLDALERELRLAK</sequence>
<organism evidence="3 4">
    <name type="scientific">Aliishimia ponticola</name>
    <dbReference type="NCBI Taxonomy" id="2499833"/>
    <lineage>
        <taxon>Bacteria</taxon>
        <taxon>Pseudomonadati</taxon>
        <taxon>Pseudomonadota</taxon>
        <taxon>Alphaproteobacteria</taxon>
        <taxon>Rhodobacterales</taxon>
        <taxon>Paracoccaceae</taxon>
        <taxon>Aliishimia</taxon>
    </lineage>
</organism>
<proteinExistence type="inferred from homology"/>
<comment type="similarity">
    <text evidence="1 2">Belongs to the UPF0178 family.</text>
</comment>
<dbReference type="Proteomes" id="UP000306602">
    <property type="component" value="Unassembled WGS sequence"/>
</dbReference>
<gene>
    <name evidence="3" type="ORF">E4Z66_15640</name>
</gene>
<protein>
    <recommendedName>
        <fullName evidence="2">UPF0178 protein E4Z66_15640</fullName>
    </recommendedName>
</protein>
<keyword evidence="4" id="KW-1185">Reference proteome</keyword>
<dbReference type="NCBIfam" id="NF001095">
    <property type="entry name" value="PRK00124.1"/>
    <property type="match status" value="1"/>
</dbReference>
<dbReference type="PANTHER" id="PTHR35146">
    <property type="entry name" value="UPF0178 PROTEIN YAII"/>
    <property type="match status" value="1"/>
</dbReference>
<evidence type="ECO:0000256" key="2">
    <source>
        <dbReference type="HAMAP-Rule" id="MF_00489"/>
    </source>
</evidence>
<dbReference type="HAMAP" id="MF_00489">
    <property type="entry name" value="UPF0178"/>
    <property type="match status" value="1"/>
</dbReference>
<dbReference type="PANTHER" id="PTHR35146:SF1">
    <property type="entry name" value="UPF0178 PROTEIN YAII"/>
    <property type="match status" value="1"/>
</dbReference>
<name>A0A4S4N7U9_9RHOB</name>
<dbReference type="EMBL" id="SRKY01000004">
    <property type="protein sequence ID" value="THH35254.1"/>
    <property type="molecule type" value="Genomic_DNA"/>
</dbReference>
<accession>A0A4S4N7U9</accession>
<dbReference type="AlphaFoldDB" id="A0A4S4N7U9"/>
<evidence type="ECO:0000313" key="4">
    <source>
        <dbReference type="Proteomes" id="UP000306602"/>
    </source>
</evidence>